<reference evidence="2" key="1">
    <citation type="submission" date="2021-02" db="EMBL/GenBank/DDBJ databases">
        <authorList>
            <person name="Dougan E. K."/>
            <person name="Rhodes N."/>
            <person name="Thang M."/>
            <person name="Chan C."/>
        </authorList>
    </citation>
    <scope>NUCLEOTIDE SEQUENCE</scope>
</reference>
<comment type="caution">
    <text evidence="2">The sequence shown here is derived from an EMBL/GenBank/DDBJ whole genome shotgun (WGS) entry which is preliminary data.</text>
</comment>
<protein>
    <submittedName>
        <fullName evidence="2">Uncharacterized protein</fullName>
    </submittedName>
</protein>
<evidence type="ECO:0000313" key="2">
    <source>
        <dbReference type="EMBL" id="CAE8685651.1"/>
    </source>
</evidence>
<feature type="region of interest" description="Disordered" evidence="1">
    <location>
        <begin position="82"/>
        <end position="129"/>
    </location>
</feature>
<dbReference type="Proteomes" id="UP000626109">
    <property type="component" value="Unassembled WGS sequence"/>
</dbReference>
<gene>
    <name evidence="2" type="ORF">PGLA2088_LOCUS24575</name>
</gene>
<dbReference type="EMBL" id="CAJNNW010026470">
    <property type="protein sequence ID" value="CAE8685651.1"/>
    <property type="molecule type" value="Genomic_DNA"/>
</dbReference>
<sequence>MLLLLLVLLSLLLLLLLILLLLLLLLLLHQDRHMRTPSRCWLYRPQGANVAHESSDVGVKYNMFLASPFFVVSLPTHLDLQNQTTTTTTTTTTSTTTTSTTTTTTTTRRRTTKNGDATHVSHQRQNSSF</sequence>
<accession>A0A813JS70</accession>
<evidence type="ECO:0000313" key="3">
    <source>
        <dbReference type="Proteomes" id="UP000626109"/>
    </source>
</evidence>
<dbReference type="AlphaFoldDB" id="A0A813JS70"/>
<organism evidence="2 3">
    <name type="scientific">Polarella glacialis</name>
    <name type="common">Dinoflagellate</name>
    <dbReference type="NCBI Taxonomy" id="89957"/>
    <lineage>
        <taxon>Eukaryota</taxon>
        <taxon>Sar</taxon>
        <taxon>Alveolata</taxon>
        <taxon>Dinophyceae</taxon>
        <taxon>Suessiales</taxon>
        <taxon>Suessiaceae</taxon>
        <taxon>Polarella</taxon>
    </lineage>
</organism>
<proteinExistence type="predicted"/>
<feature type="compositionally biased region" description="Low complexity" evidence="1">
    <location>
        <begin position="84"/>
        <end position="106"/>
    </location>
</feature>
<name>A0A813JS70_POLGL</name>
<evidence type="ECO:0000256" key="1">
    <source>
        <dbReference type="SAM" id="MobiDB-lite"/>
    </source>
</evidence>